<comment type="similarity">
    <text evidence="2">Belongs to the chromate ion transporter (CHR) (TC 2.A.51) family.</text>
</comment>
<dbReference type="InterPro" id="IPR052518">
    <property type="entry name" value="CHR_Transporter"/>
</dbReference>
<comment type="subcellular location">
    <subcellularLocation>
        <location evidence="1">Cell membrane</location>
        <topology evidence="1">Multi-pass membrane protein</topology>
    </subcellularLocation>
</comment>
<dbReference type="GeneID" id="68841675"/>
<dbReference type="GO" id="GO:0015109">
    <property type="term" value="F:chromate transmembrane transporter activity"/>
    <property type="evidence" value="ECO:0007669"/>
    <property type="project" value="InterPro"/>
</dbReference>
<keyword evidence="3" id="KW-1003">Cell membrane</keyword>
<accession>A0A1D9LGL6</accession>
<keyword evidence="6 7" id="KW-0472">Membrane</keyword>
<dbReference type="PIRSF" id="PIRSF004810">
    <property type="entry name" value="ChrA"/>
    <property type="match status" value="1"/>
</dbReference>
<dbReference type="PANTHER" id="PTHR43663:SF1">
    <property type="entry name" value="CHROMATE TRANSPORTER"/>
    <property type="match status" value="1"/>
</dbReference>
<gene>
    <name evidence="8" type="ORF">BKX93_10655</name>
</gene>
<evidence type="ECO:0000256" key="5">
    <source>
        <dbReference type="ARBA" id="ARBA00022989"/>
    </source>
</evidence>
<dbReference type="Proteomes" id="UP000178776">
    <property type="component" value="Chromosome"/>
</dbReference>
<evidence type="ECO:0000256" key="4">
    <source>
        <dbReference type="ARBA" id="ARBA00022692"/>
    </source>
</evidence>
<proteinExistence type="inferred from homology"/>
<feature type="transmembrane region" description="Helical" evidence="7">
    <location>
        <begin position="20"/>
        <end position="38"/>
    </location>
</feature>
<evidence type="ECO:0000313" key="9">
    <source>
        <dbReference type="Proteomes" id="UP000178776"/>
    </source>
</evidence>
<protein>
    <submittedName>
        <fullName evidence="8">Chromate transporter</fullName>
    </submittedName>
</protein>
<keyword evidence="5 7" id="KW-1133">Transmembrane helix</keyword>
<feature type="transmembrane region" description="Helical" evidence="7">
    <location>
        <begin position="119"/>
        <end position="137"/>
    </location>
</feature>
<feature type="transmembrane region" description="Helical" evidence="7">
    <location>
        <begin position="149"/>
        <end position="182"/>
    </location>
</feature>
<feature type="transmembrane region" description="Helical" evidence="7">
    <location>
        <begin position="58"/>
        <end position="76"/>
    </location>
</feature>
<sequence length="386" mass="40771">MTASPLTPATYRLWQLTRYFLKLGALGFGGPVALVGYMHRDLVEQRGWIAEADYKEGLALAQIAPGPLAAQLAIYLGYVHYRVLGATAAGFAFVLPSFLMVLALGWAYQAFGGLPWMQAVFYGVGAAVIGIMAISAHKLATKNLKSDRLLWAIFAVLALVTIVTQSEIAWLFITAGLLVWLVRCRLRPSPGALGAALPLPLLPAAADPSLLLQLTVFFAKAGAFVFGSGLAIVPFLYGGIVSEHHWLTDKQFIDAVAVAMITPGPVVITTGFIGYLVAGLPGACLAALATFLPCYLITVLAAPHFKKHGKRPGLIAFVDGITAAAVGAIAGSVVVLAQRSLTDLPTALLAIATAVLLWKLKKLPEPVIVAGAALFGVMLFPLMHHL</sequence>
<organism evidence="8 9">
    <name type="scientific">Chromobacterium vaccinii</name>
    <dbReference type="NCBI Taxonomy" id="1108595"/>
    <lineage>
        <taxon>Bacteria</taxon>
        <taxon>Pseudomonadati</taxon>
        <taxon>Pseudomonadota</taxon>
        <taxon>Betaproteobacteria</taxon>
        <taxon>Neisseriales</taxon>
        <taxon>Chromobacteriaceae</taxon>
        <taxon>Chromobacterium</taxon>
    </lineage>
</organism>
<feature type="transmembrane region" description="Helical" evidence="7">
    <location>
        <begin position="367"/>
        <end position="384"/>
    </location>
</feature>
<feature type="transmembrane region" description="Helical" evidence="7">
    <location>
        <begin position="217"/>
        <end position="240"/>
    </location>
</feature>
<dbReference type="NCBIfam" id="TIGR00937">
    <property type="entry name" value="2A51"/>
    <property type="match status" value="1"/>
</dbReference>
<dbReference type="Pfam" id="PF02417">
    <property type="entry name" value="Chromate_transp"/>
    <property type="match status" value="2"/>
</dbReference>
<feature type="transmembrane region" description="Helical" evidence="7">
    <location>
        <begin position="344"/>
        <end position="360"/>
    </location>
</feature>
<dbReference type="STRING" id="1108595.BKX93_10655"/>
<evidence type="ECO:0000256" key="6">
    <source>
        <dbReference type="ARBA" id="ARBA00023136"/>
    </source>
</evidence>
<feature type="transmembrane region" description="Helical" evidence="7">
    <location>
        <begin position="280"/>
        <end position="302"/>
    </location>
</feature>
<evidence type="ECO:0000256" key="2">
    <source>
        <dbReference type="ARBA" id="ARBA00005262"/>
    </source>
</evidence>
<evidence type="ECO:0000256" key="3">
    <source>
        <dbReference type="ARBA" id="ARBA00022475"/>
    </source>
</evidence>
<dbReference type="RefSeq" id="WP_070979756.1">
    <property type="nucleotide sequence ID" value="NZ_CP017707.1"/>
</dbReference>
<evidence type="ECO:0000256" key="1">
    <source>
        <dbReference type="ARBA" id="ARBA00004651"/>
    </source>
</evidence>
<reference evidence="8 9" key="1">
    <citation type="submission" date="2016-10" db="EMBL/GenBank/DDBJ databases">
        <title>Chromobacterium muskegensis sp. nov., an insecticidal bacterium isolated from Sphagnum bogs.</title>
        <authorList>
            <person name="Sparks M.E."/>
            <person name="Blackburn M.B."/>
            <person name="Gundersen-Rindal D.E."/>
            <person name="Mitchell A."/>
            <person name="Farrar R."/>
            <person name="Kuhar D."/>
        </authorList>
    </citation>
    <scope>NUCLEOTIDE SEQUENCE [LARGE SCALE GENOMIC DNA]</scope>
    <source>
        <strain evidence="8 9">21-1</strain>
    </source>
</reference>
<dbReference type="EMBL" id="CP017707">
    <property type="protein sequence ID" value="AOZ50407.1"/>
    <property type="molecule type" value="Genomic_DNA"/>
</dbReference>
<dbReference type="PANTHER" id="PTHR43663">
    <property type="entry name" value="CHROMATE TRANSPORT PROTEIN-RELATED"/>
    <property type="match status" value="1"/>
</dbReference>
<dbReference type="AlphaFoldDB" id="A0A1D9LGL6"/>
<evidence type="ECO:0000313" key="8">
    <source>
        <dbReference type="EMBL" id="AOZ50407.1"/>
    </source>
</evidence>
<dbReference type="GO" id="GO:0005886">
    <property type="term" value="C:plasma membrane"/>
    <property type="evidence" value="ECO:0007669"/>
    <property type="project" value="UniProtKB-SubCell"/>
</dbReference>
<feature type="transmembrane region" description="Helical" evidence="7">
    <location>
        <begin position="314"/>
        <end position="338"/>
    </location>
</feature>
<dbReference type="KEGG" id="cvc:BKX93_10655"/>
<evidence type="ECO:0000256" key="7">
    <source>
        <dbReference type="SAM" id="Phobius"/>
    </source>
</evidence>
<dbReference type="InterPro" id="IPR003370">
    <property type="entry name" value="Chromate_transpt"/>
</dbReference>
<dbReference type="InterPro" id="IPR014047">
    <property type="entry name" value="Chr_Tranpt_l_chain"/>
</dbReference>
<feature type="transmembrane region" description="Helical" evidence="7">
    <location>
        <begin position="252"/>
        <end position="274"/>
    </location>
</feature>
<feature type="transmembrane region" description="Helical" evidence="7">
    <location>
        <begin position="83"/>
        <end position="107"/>
    </location>
</feature>
<keyword evidence="4 7" id="KW-0812">Transmembrane</keyword>
<name>A0A1D9LGL6_9NEIS</name>